<evidence type="ECO:0000256" key="1">
    <source>
        <dbReference type="SAM" id="Phobius"/>
    </source>
</evidence>
<protein>
    <submittedName>
        <fullName evidence="2">Uncharacterized protein</fullName>
    </submittedName>
</protein>
<reference evidence="2 3" key="1">
    <citation type="submission" date="2014-03" db="EMBL/GenBank/DDBJ databases">
        <title>Genomics of Bifidobacteria.</title>
        <authorList>
            <person name="Ventura M."/>
            <person name="Milani C."/>
            <person name="Lugli G.A."/>
        </authorList>
    </citation>
    <scope>NUCLEOTIDE SEQUENCE [LARGE SCALE GENOMIC DNA]</scope>
    <source>
        <strain evidence="2 3">LMG 11591</strain>
    </source>
</reference>
<dbReference type="RefSeq" id="WP_022860426.1">
    <property type="nucleotide sequence ID" value="NZ_JGZB01000001.1"/>
</dbReference>
<name>A0A087BEQ8_9BIFI</name>
<keyword evidence="3" id="KW-1185">Reference proteome</keyword>
<comment type="caution">
    <text evidence="2">The sequence shown here is derived from an EMBL/GenBank/DDBJ whole genome shotgun (WGS) entry which is preliminary data.</text>
</comment>
<accession>A0A087BEQ8</accession>
<keyword evidence="1" id="KW-0472">Membrane</keyword>
<evidence type="ECO:0000313" key="3">
    <source>
        <dbReference type="Proteomes" id="UP000029052"/>
    </source>
</evidence>
<evidence type="ECO:0000313" key="2">
    <source>
        <dbReference type="EMBL" id="KFI69508.1"/>
    </source>
</evidence>
<dbReference type="EMBL" id="JGZB01000001">
    <property type="protein sequence ID" value="KFI69508.1"/>
    <property type="molecule type" value="Genomic_DNA"/>
</dbReference>
<dbReference type="AlphaFoldDB" id="A0A087BEQ8"/>
<organism evidence="2 3">
    <name type="scientific">Bifidobacterium magnum</name>
    <dbReference type="NCBI Taxonomy" id="1692"/>
    <lineage>
        <taxon>Bacteria</taxon>
        <taxon>Bacillati</taxon>
        <taxon>Actinomycetota</taxon>
        <taxon>Actinomycetes</taxon>
        <taxon>Bifidobacteriales</taxon>
        <taxon>Bifidobacteriaceae</taxon>
        <taxon>Bifidobacterium</taxon>
    </lineage>
</organism>
<feature type="transmembrane region" description="Helical" evidence="1">
    <location>
        <begin position="32"/>
        <end position="51"/>
    </location>
</feature>
<proteinExistence type="predicted"/>
<keyword evidence="1" id="KW-1133">Transmembrane helix</keyword>
<sequence>MANASEDQKVNESAQNNDAALLKEEHRNERKIVIGAIAAIVVVAIAFFTVYKVIDYRRDLHTASMLTCSTNYANATESEQDMKETLADAKQRAAYSSSDVADPNTLNDLAEAISRVDSLPDKPECSPESSTDALMNTADLLMIYNDDVINTTAALRYAAKAVQASHLELQNIQQ</sequence>
<keyword evidence="1" id="KW-0812">Transmembrane</keyword>
<gene>
    <name evidence="2" type="ORF">BMAGN_1222</name>
</gene>
<dbReference type="Proteomes" id="UP000029052">
    <property type="component" value="Unassembled WGS sequence"/>
</dbReference>